<keyword evidence="5" id="KW-0472">Membrane</keyword>
<feature type="transmembrane region" description="Helical" evidence="5">
    <location>
        <begin position="219"/>
        <end position="239"/>
    </location>
</feature>
<dbReference type="InterPro" id="IPR003439">
    <property type="entry name" value="ABC_transporter-like_ATP-bd"/>
</dbReference>
<dbReference type="InterPro" id="IPR003593">
    <property type="entry name" value="AAA+_ATPase"/>
</dbReference>
<dbReference type="Gene3D" id="3.40.50.300">
    <property type="entry name" value="P-loop containing nucleotide triphosphate hydrolases"/>
    <property type="match status" value="1"/>
</dbReference>
<name>A0A6N3GYS7_9CLOT</name>
<dbReference type="InterPro" id="IPR017871">
    <property type="entry name" value="ABC_transporter-like_CS"/>
</dbReference>
<evidence type="ECO:0000256" key="4">
    <source>
        <dbReference type="ARBA" id="ARBA00022840"/>
    </source>
</evidence>
<dbReference type="SUPFAM" id="SSF52540">
    <property type="entry name" value="P-loop containing nucleoside triphosphate hydrolases"/>
    <property type="match status" value="1"/>
</dbReference>
<evidence type="ECO:0000256" key="5">
    <source>
        <dbReference type="SAM" id="Phobius"/>
    </source>
</evidence>
<accession>A0A6N3GYS7</accession>
<keyword evidence="7" id="KW-0378">Hydrolase</keyword>
<dbReference type="EMBL" id="CACRTO010000049">
    <property type="protein sequence ID" value="VYU69252.1"/>
    <property type="molecule type" value="Genomic_DNA"/>
</dbReference>
<evidence type="ECO:0000259" key="6">
    <source>
        <dbReference type="PROSITE" id="PS50893"/>
    </source>
</evidence>
<dbReference type="PANTHER" id="PTHR42734">
    <property type="entry name" value="METAL TRANSPORT SYSTEM ATP-BINDING PROTEIN TM_0124-RELATED"/>
    <property type="match status" value="1"/>
</dbReference>
<dbReference type="AlphaFoldDB" id="A0A6N3GYS7"/>
<feature type="domain" description="ABC transporter" evidence="6">
    <location>
        <begin position="1"/>
        <end position="203"/>
    </location>
</feature>
<dbReference type="SMART" id="SM00382">
    <property type="entry name" value="AAA"/>
    <property type="match status" value="1"/>
</dbReference>
<feature type="transmembrane region" description="Helical" evidence="5">
    <location>
        <begin position="574"/>
        <end position="598"/>
    </location>
</feature>
<proteinExistence type="inferred from homology"/>
<comment type="similarity">
    <text evidence="1">Belongs to the ABC transporter superfamily.</text>
</comment>
<dbReference type="RefSeq" id="WP_156627967.1">
    <property type="nucleotide sequence ID" value="NZ_CACRTO010000049.1"/>
</dbReference>
<dbReference type="PROSITE" id="PS50893">
    <property type="entry name" value="ABC_TRANSPORTER_2"/>
    <property type="match status" value="1"/>
</dbReference>
<dbReference type="EC" id="3.6.3.-" evidence="7"/>
<organism evidence="7">
    <name type="scientific">Clostridium tertium</name>
    <dbReference type="NCBI Taxonomy" id="1559"/>
    <lineage>
        <taxon>Bacteria</taxon>
        <taxon>Bacillati</taxon>
        <taxon>Bacillota</taxon>
        <taxon>Clostridia</taxon>
        <taxon>Eubacteriales</taxon>
        <taxon>Clostridiaceae</taxon>
        <taxon>Clostridium</taxon>
    </lineage>
</organism>
<dbReference type="Pfam" id="PF00005">
    <property type="entry name" value="ABC_tran"/>
    <property type="match status" value="1"/>
</dbReference>
<reference evidence="7" key="1">
    <citation type="submission" date="2019-11" db="EMBL/GenBank/DDBJ databases">
        <authorList>
            <person name="Feng L."/>
        </authorList>
    </citation>
    <scope>NUCLEOTIDE SEQUENCE</scope>
    <source>
        <strain evidence="7">CTertiumLFYP3</strain>
    </source>
</reference>
<dbReference type="GO" id="GO:0016887">
    <property type="term" value="F:ATP hydrolysis activity"/>
    <property type="evidence" value="ECO:0007669"/>
    <property type="project" value="InterPro"/>
</dbReference>
<evidence type="ECO:0000256" key="3">
    <source>
        <dbReference type="ARBA" id="ARBA00022741"/>
    </source>
</evidence>
<keyword evidence="4 7" id="KW-0067">ATP-binding</keyword>
<dbReference type="PROSITE" id="PS00211">
    <property type="entry name" value="ABC_TRANSPORTER_1"/>
    <property type="match status" value="1"/>
</dbReference>
<feature type="transmembrane region" description="Helical" evidence="5">
    <location>
        <begin position="548"/>
        <end position="568"/>
    </location>
</feature>
<protein>
    <submittedName>
        <fullName evidence="7">Lipid A export ATP-binding/permease protein MsbA</fullName>
        <ecNumber evidence="7">3.6.3.-</ecNumber>
    </submittedName>
</protein>
<gene>
    <name evidence="7" type="primary">msbA</name>
    <name evidence="7" type="ORF">CTLFYP3_00182</name>
</gene>
<keyword evidence="2" id="KW-0813">Transport</keyword>
<keyword evidence="5" id="KW-1133">Transmembrane helix</keyword>
<evidence type="ECO:0000256" key="2">
    <source>
        <dbReference type="ARBA" id="ARBA00022448"/>
    </source>
</evidence>
<dbReference type="InterPro" id="IPR050153">
    <property type="entry name" value="Metal_Ion_Import_ABC"/>
</dbReference>
<evidence type="ECO:0000313" key="7">
    <source>
        <dbReference type="EMBL" id="VYU69252.1"/>
    </source>
</evidence>
<dbReference type="GO" id="GO:0005524">
    <property type="term" value="F:ATP binding"/>
    <property type="evidence" value="ECO:0007669"/>
    <property type="project" value="UniProtKB-KW"/>
</dbReference>
<dbReference type="PANTHER" id="PTHR42734:SF17">
    <property type="entry name" value="METAL TRANSPORT SYSTEM ATP-BINDING PROTEIN TM_0124-RELATED"/>
    <property type="match status" value="1"/>
</dbReference>
<feature type="transmembrane region" description="Helical" evidence="5">
    <location>
        <begin position="494"/>
        <end position="515"/>
    </location>
</feature>
<keyword evidence="5" id="KW-0812">Transmembrane</keyword>
<keyword evidence="3" id="KW-0547">Nucleotide-binding</keyword>
<sequence>MRVKDFLLKRGKLKVNINNVDFSKKGIYVLKGENGTGKTSFIETILKKNKYTDVINKESNISYFSQQLYKYSISARKYIGTKNTRLLEKYCKLFDVDYLDRDILEISGGEFVKLSLIRCLVKDTPILILDEPTNNLDNGTTEKVQVVLNELSKNKTIIVSTHDERLNLDYHTEYIFEGGEIIKNSKEDNKYGNVEYEESKVKQNQNIFSYIFQSKFNKLMISLISILLIIISLIAASFIRFNVPLESKLDNNNYIEILFIAEPYASYIEATVPKAEIESKYINASDYFDSKELIDLGNRDFVDKLYVIDQGYLNEINNESDELKIFSIPNSITDSPNYQRAYPGCEGFLIAGRLPTDNELEAVVSYEQMQKQWNYTGDINKIIGTEIKLNNKNYRIVGLTNLPVVTISFENNSKNAYGVIEVHKNSEDSLNNILSKMSNQGYDKSDLFYRNIFVEYNEGSEEELMNYLVKHGPSYQYYSNYANDIVTYYKYKSILPKMIIVSLLLSISSCVLLIITSRRSFIIIDEYIKDMDNINFKPIKNISNLYKVLYADFLILLPIVIIIAYVILGSSLGLLMMLPFLLICSMTFMCAISILRVIDKRNV</sequence>
<evidence type="ECO:0000256" key="1">
    <source>
        <dbReference type="ARBA" id="ARBA00005417"/>
    </source>
</evidence>
<dbReference type="InterPro" id="IPR027417">
    <property type="entry name" value="P-loop_NTPase"/>
</dbReference>